<evidence type="ECO:0000313" key="5">
    <source>
        <dbReference type="Proteomes" id="UP001519325"/>
    </source>
</evidence>
<dbReference type="PRINTS" id="PR00081">
    <property type="entry name" value="GDHRDH"/>
</dbReference>
<name>A0ABS4QL86_9NOCA</name>
<evidence type="ECO:0000256" key="2">
    <source>
        <dbReference type="RuleBase" id="RU000363"/>
    </source>
</evidence>
<keyword evidence="1" id="KW-0560">Oxidoreductase</keyword>
<evidence type="ECO:0000313" key="4">
    <source>
        <dbReference type="EMBL" id="MBP2192466.1"/>
    </source>
</evidence>
<comment type="similarity">
    <text evidence="2">Belongs to the short-chain dehydrogenases/reductases (SDR) family.</text>
</comment>
<proteinExistence type="inferred from homology"/>
<accession>A0ABS4QL86</accession>
<dbReference type="InterPro" id="IPR036291">
    <property type="entry name" value="NAD(P)-bd_dom_sf"/>
</dbReference>
<dbReference type="SUPFAM" id="SSF51735">
    <property type="entry name" value="NAD(P)-binding Rossmann-fold domains"/>
    <property type="match status" value="1"/>
</dbReference>
<dbReference type="NCBIfam" id="NF004846">
    <property type="entry name" value="PRK06197.1"/>
    <property type="match status" value="1"/>
</dbReference>
<dbReference type="Gene3D" id="3.40.50.720">
    <property type="entry name" value="NAD(P)-binding Rossmann-like Domain"/>
    <property type="match status" value="1"/>
</dbReference>
<dbReference type="Proteomes" id="UP001519325">
    <property type="component" value="Unassembled WGS sequence"/>
</dbReference>
<dbReference type="PRINTS" id="PR00080">
    <property type="entry name" value="SDRFAMILY"/>
</dbReference>
<dbReference type="InterPro" id="IPR002347">
    <property type="entry name" value="SDR_fam"/>
</dbReference>
<evidence type="ECO:0000256" key="3">
    <source>
        <dbReference type="SAM" id="MobiDB-lite"/>
    </source>
</evidence>
<dbReference type="EMBL" id="JAGGMR010000001">
    <property type="protein sequence ID" value="MBP2192466.1"/>
    <property type="molecule type" value="Genomic_DNA"/>
</dbReference>
<dbReference type="PANTHER" id="PTHR43157:SF31">
    <property type="entry name" value="PHOSPHATIDYLINOSITOL-GLYCAN BIOSYNTHESIS CLASS F PROTEIN"/>
    <property type="match status" value="1"/>
</dbReference>
<sequence length="311" mass="33748">MSRTTPWTVSDIPDLRGRTAVVTGANAGLGLATARMLAEHGARVVLACRDIEKATAAAQLIHRSAPAAELPIVALDLAAQKSVRTAAAKVRTECDHIDLLINNAGTLIRQRTRTEDRFETTFATNHLGPFAFTGLLLDLLLAAPAGRVVTVSSGAARFAFLDLDDLLYQRRKYRPLRAYGASKLANLLFTFELQRRLDGTDTTLRSMAAQPGMARTDFGYNMGAVLRFLNQPRNRWMTDWTMQSPDMGALSTLRAAVDPTARGGDFYGPPAGRLRGHPTHNQPPSTAADPDLAAALWATSQQLTGVTYTFD</sequence>
<protein>
    <submittedName>
        <fullName evidence="4">NAD(P)-dependent dehydrogenase (Short-subunit alcohol dehydrogenase family)</fullName>
    </submittedName>
</protein>
<gene>
    <name evidence="4" type="ORF">BJ987_005367</name>
</gene>
<feature type="region of interest" description="Disordered" evidence="3">
    <location>
        <begin position="261"/>
        <end position="288"/>
    </location>
</feature>
<organism evidence="4 5">
    <name type="scientific">Nocardia goodfellowii</name>
    <dbReference type="NCBI Taxonomy" id="882446"/>
    <lineage>
        <taxon>Bacteria</taxon>
        <taxon>Bacillati</taxon>
        <taxon>Actinomycetota</taxon>
        <taxon>Actinomycetes</taxon>
        <taxon>Mycobacteriales</taxon>
        <taxon>Nocardiaceae</taxon>
        <taxon>Nocardia</taxon>
    </lineage>
</organism>
<dbReference type="Pfam" id="PF00106">
    <property type="entry name" value="adh_short"/>
    <property type="match status" value="1"/>
</dbReference>
<evidence type="ECO:0000256" key="1">
    <source>
        <dbReference type="ARBA" id="ARBA00023002"/>
    </source>
</evidence>
<dbReference type="RefSeq" id="WP_209895312.1">
    <property type="nucleotide sequence ID" value="NZ_JAGGMR010000001.1"/>
</dbReference>
<reference evidence="4 5" key="1">
    <citation type="submission" date="2021-03" db="EMBL/GenBank/DDBJ databases">
        <title>Sequencing the genomes of 1000 actinobacteria strains.</title>
        <authorList>
            <person name="Klenk H.-P."/>
        </authorList>
    </citation>
    <scope>NUCLEOTIDE SEQUENCE [LARGE SCALE GENOMIC DNA]</scope>
    <source>
        <strain evidence="4 5">DSM 45516</strain>
    </source>
</reference>
<dbReference type="PANTHER" id="PTHR43157">
    <property type="entry name" value="PHOSPHATIDYLINOSITOL-GLYCAN BIOSYNTHESIS CLASS F PROTEIN-RELATED"/>
    <property type="match status" value="1"/>
</dbReference>
<keyword evidence="5" id="KW-1185">Reference proteome</keyword>
<comment type="caution">
    <text evidence="4">The sequence shown here is derived from an EMBL/GenBank/DDBJ whole genome shotgun (WGS) entry which is preliminary data.</text>
</comment>